<dbReference type="GO" id="GO:0006826">
    <property type="term" value="P:iron ion transport"/>
    <property type="evidence" value="ECO:0007669"/>
    <property type="project" value="UniProtKB-KW"/>
</dbReference>
<dbReference type="InterPro" id="IPR017789">
    <property type="entry name" value="Frataxin"/>
</dbReference>
<accession>A0AAE1FS16</accession>
<evidence type="ECO:0000256" key="5">
    <source>
        <dbReference type="ARBA" id="ARBA00022448"/>
    </source>
</evidence>
<keyword evidence="10" id="KW-0406">Ion transport</keyword>
<keyword evidence="9" id="KW-0408">Iron</keyword>
<evidence type="ECO:0000313" key="14">
    <source>
        <dbReference type="Proteomes" id="UP001286313"/>
    </source>
</evidence>
<dbReference type="SMART" id="SM01219">
    <property type="entry name" value="Frataxin_Cyay"/>
    <property type="match status" value="1"/>
</dbReference>
<dbReference type="InterPro" id="IPR020895">
    <property type="entry name" value="Frataxin_CS"/>
</dbReference>
<evidence type="ECO:0000256" key="3">
    <source>
        <dbReference type="ARBA" id="ARBA00013107"/>
    </source>
</evidence>
<evidence type="ECO:0000256" key="8">
    <source>
        <dbReference type="ARBA" id="ARBA00023002"/>
    </source>
</evidence>
<dbReference type="NCBIfam" id="TIGR03421">
    <property type="entry name" value="FeS_CyaY"/>
    <property type="match status" value="1"/>
</dbReference>
<dbReference type="GO" id="GO:0008198">
    <property type="term" value="F:ferrous iron binding"/>
    <property type="evidence" value="ECO:0007669"/>
    <property type="project" value="TreeGrafter"/>
</dbReference>
<dbReference type="PRINTS" id="PR00904">
    <property type="entry name" value="FRATAXIN"/>
</dbReference>
<dbReference type="EMBL" id="JAWQEG010001580">
    <property type="protein sequence ID" value="KAK3878177.1"/>
    <property type="molecule type" value="Genomic_DNA"/>
</dbReference>
<evidence type="ECO:0000256" key="12">
    <source>
        <dbReference type="ARBA" id="ARBA00047990"/>
    </source>
</evidence>
<keyword evidence="14" id="KW-1185">Reference proteome</keyword>
<keyword evidence="11" id="KW-0496">Mitochondrion</keyword>
<dbReference type="CDD" id="cd00503">
    <property type="entry name" value="Frataxin"/>
    <property type="match status" value="1"/>
</dbReference>
<keyword evidence="6" id="KW-0410">Iron transport</keyword>
<gene>
    <name evidence="13" type="ORF">Pcinc_017173</name>
</gene>
<evidence type="ECO:0000256" key="1">
    <source>
        <dbReference type="ARBA" id="ARBA00004173"/>
    </source>
</evidence>
<comment type="caution">
    <text evidence="13">The sequence shown here is derived from an EMBL/GenBank/DDBJ whole genome shotgun (WGS) entry which is preliminary data.</text>
</comment>
<dbReference type="GO" id="GO:0005739">
    <property type="term" value="C:mitochondrion"/>
    <property type="evidence" value="ECO:0007669"/>
    <property type="project" value="UniProtKB-SubCell"/>
</dbReference>
<name>A0AAE1FS16_PETCI</name>
<evidence type="ECO:0000256" key="9">
    <source>
        <dbReference type="ARBA" id="ARBA00023004"/>
    </source>
</evidence>
<keyword evidence="7" id="KW-0809">Transit peptide</keyword>
<reference evidence="13" key="1">
    <citation type="submission" date="2023-10" db="EMBL/GenBank/DDBJ databases">
        <title>Genome assemblies of two species of porcelain crab, Petrolisthes cinctipes and Petrolisthes manimaculis (Anomura: Porcellanidae).</title>
        <authorList>
            <person name="Angst P."/>
        </authorList>
    </citation>
    <scope>NUCLEOTIDE SEQUENCE</scope>
    <source>
        <strain evidence="13">PB745_01</strain>
        <tissue evidence="13">Gill</tissue>
    </source>
</reference>
<comment type="catalytic activity">
    <reaction evidence="12">
        <text>4 Fe(2+) + O2 + 4 H(+) = 4 Fe(3+) + 2 H2O</text>
        <dbReference type="Rhea" id="RHEA:11148"/>
        <dbReference type="ChEBI" id="CHEBI:15377"/>
        <dbReference type="ChEBI" id="CHEBI:15378"/>
        <dbReference type="ChEBI" id="CHEBI:15379"/>
        <dbReference type="ChEBI" id="CHEBI:29033"/>
        <dbReference type="ChEBI" id="CHEBI:29034"/>
        <dbReference type="EC" id="1.16.3.1"/>
    </reaction>
</comment>
<dbReference type="GO" id="GO:0034986">
    <property type="term" value="F:iron chaperone activity"/>
    <property type="evidence" value="ECO:0007669"/>
    <property type="project" value="TreeGrafter"/>
</dbReference>
<evidence type="ECO:0000256" key="7">
    <source>
        <dbReference type="ARBA" id="ARBA00022946"/>
    </source>
</evidence>
<dbReference type="PANTHER" id="PTHR16821:SF2">
    <property type="entry name" value="FRATAXIN, MITOCHONDRIAL"/>
    <property type="match status" value="1"/>
</dbReference>
<dbReference type="Proteomes" id="UP001286313">
    <property type="component" value="Unassembled WGS sequence"/>
</dbReference>
<comment type="similarity">
    <text evidence="2">Belongs to the frataxin family.</text>
</comment>
<evidence type="ECO:0000313" key="13">
    <source>
        <dbReference type="EMBL" id="KAK3878177.1"/>
    </source>
</evidence>
<dbReference type="GO" id="GO:0008199">
    <property type="term" value="F:ferric iron binding"/>
    <property type="evidence" value="ECO:0007669"/>
    <property type="project" value="InterPro"/>
</dbReference>
<organism evidence="13 14">
    <name type="scientific">Petrolisthes cinctipes</name>
    <name type="common">Flat porcelain crab</name>
    <dbReference type="NCBI Taxonomy" id="88211"/>
    <lineage>
        <taxon>Eukaryota</taxon>
        <taxon>Metazoa</taxon>
        <taxon>Ecdysozoa</taxon>
        <taxon>Arthropoda</taxon>
        <taxon>Crustacea</taxon>
        <taxon>Multicrustacea</taxon>
        <taxon>Malacostraca</taxon>
        <taxon>Eumalacostraca</taxon>
        <taxon>Eucarida</taxon>
        <taxon>Decapoda</taxon>
        <taxon>Pleocyemata</taxon>
        <taxon>Anomura</taxon>
        <taxon>Galatheoidea</taxon>
        <taxon>Porcellanidae</taxon>
        <taxon>Petrolisthes</taxon>
    </lineage>
</organism>
<dbReference type="EC" id="1.16.3.1" evidence="3"/>
<dbReference type="GO" id="GO:0051537">
    <property type="term" value="F:2 iron, 2 sulfur cluster binding"/>
    <property type="evidence" value="ECO:0007669"/>
    <property type="project" value="TreeGrafter"/>
</dbReference>
<comment type="subcellular location">
    <subcellularLocation>
        <location evidence="1">Mitochondrion</location>
    </subcellularLocation>
</comment>
<evidence type="ECO:0000256" key="2">
    <source>
        <dbReference type="ARBA" id="ARBA00008183"/>
    </source>
</evidence>
<evidence type="ECO:0000256" key="10">
    <source>
        <dbReference type="ARBA" id="ARBA00023065"/>
    </source>
</evidence>
<keyword evidence="5" id="KW-0813">Transport</keyword>
<dbReference type="SUPFAM" id="SSF55387">
    <property type="entry name" value="Frataxin/Nqo15-like"/>
    <property type="match status" value="1"/>
</dbReference>
<dbReference type="InterPro" id="IPR036524">
    <property type="entry name" value="Frataxin/CyaY_sf"/>
</dbReference>
<dbReference type="AlphaFoldDB" id="A0AAE1FS16"/>
<keyword evidence="4" id="KW-0409">Iron storage</keyword>
<keyword evidence="8" id="KW-0560">Oxidoreductase</keyword>
<dbReference type="GO" id="GO:0016226">
    <property type="term" value="P:iron-sulfur cluster assembly"/>
    <property type="evidence" value="ECO:0007669"/>
    <property type="project" value="InterPro"/>
</dbReference>
<dbReference type="NCBIfam" id="TIGR03422">
    <property type="entry name" value="mito_frataxin"/>
    <property type="match status" value="1"/>
</dbReference>
<dbReference type="GO" id="GO:0004322">
    <property type="term" value="F:ferroxidase activity"/>
    <property type="evidence" value="ECO:0007669"/>
    <property type="project" value="UniProtKB-EC"/>
</dbReference>
<dbReference type="InterPro" id="IPR002908">
    <property type="entry name" value="Frataxin/CyaY"/>
</dbReference>
<dbReference type="PROSITE" id="PS01344">
    <property type="entry name" value="FRATAXIN_1"/>
    <property type="match status" value="1"/>
</dbReference>
<dbReference type="PROSITE" id="PS50810">
    <property type="entry name" value="FRATAXIN_2"/>
    <property type="match status" value="1"/>
</dbReference>
<dbReference type="PANTHER" id="PTHR16821">
    <property type="entry name" value="FRATAXIN"/>
    <property type="match status" value="1"/>
</dbReference>
<evidence type="ECO:0000256" key="6">
    <source>
        <dbReference type="ARBA" id="ARBA00022496"/>
    </source>
</evidence>
<sequence>MTPLIYHSMKTVRGIRAGVRLLSCPATHRLSGVGLLFHSPVAPHTLELTSLTRCTPYTLLPGLFPRGSVCNYTTEMDSAIYEQVSDETLDSLSEMLEELIESDASLSDSDVLFSSGVLTLQLGASGTYVINKQVPNKQIWFSSPHSGPKRFDFQDQTWIYKHTGETLHGVLEEELSRIFHTQVDLSACLYARTASQ</sequence>
<evidence type="ECO:0000256" key="11">
    <source>
        <dbReference type="ARBA" id="ARBA00023128"/>
    </source>
</evidence>
<evidence type="ECO:0000256" key="4">
    <source>
        <dbReference type="ARBA" id="ARBA00022434"/>
    </source>
</evidence>
<dbReference type="Pfam" id="PF01491">
    <property type="entry name" value="Frataxin_Cyay"/>
    <property type="match status" value="1"/>
</dbReference>
<protein>
    <recommendedName>
        <fullName evidence="3">ferroxidase</fullName>
        <ecNumber evidence="3">1.16.3.1</ecNumber>
    </recommendedName>
</protein>
<proteinExistence type="inferred from homology"/>
<dbReference type="GO" id="GO:0006879">
    <property type="term" value="P:intracellular iron ion homeostasis"/>
    <property type="evidence" value="ECO:0007669"/>
    <property type="project" value="UniProtKB-KW"/>
</dbReference>
<dbReference type="Gene3D" id="3.30.920.10">
    <property type="entry name" value="Frataxin/CyaY"/>
    <property type="match status" value="1"/>
</dbReference>